<evidence type="ECO:0000256" key="1">
    <source>
        <dbReference type="SAM" id="MobiDB-lite"/>
    </source>
</evidence>
<keyword evidence="4" id="KW-1185">Reference proteome</keyword>
<keyword evidence="2" id="KW-0472">Membrane</keyword>
<gene>
    <name evidence="3" type="ORF">V5O48_000747</name>
</gene>
<feature type="compositionally biased region" description="Low complexity" evidence="1">
    <location>
        <begin position="698"/>
        <end position="710"/>
    </location>
</feature>
<reference evidence="3 4" key="1">
    <citation type="submission" date="2024-02" db="EMBL/GenBank/DDBJ databases">
        <title>A draft genome for the cacao thread blight pathogen Marasmius crinis-equi.</title>
        <authorList>
            <person name="Cohen S.P."/>
            <person name="Baruah I.K."/>
            <person name="Amoako-Attah I."/>
            <person name="Bukari Y."/>
            <person name="Meinhardt L.W."/>
            <person name="Bailey B.A."/>
        </authorList>
    </citation>
    <scope>NUCLEOTIDE SEQUENCE [LARGE SCALE GENOMIC DNA]</scope>
    <source>
        <strain evidence="3 4">GH-76</strain>
    </source>
</reference>
<feature type="compositionally biased region" description="Low complexity" evidence="1">
    <location>
        <begin position="652"/>
        <end position="663"/>
    </location>
</feature>
<feature type="compositionally biased region" description="Low complexity" evidence="1">
    <location>
        <begin position="918"/>
        <end position="957"/>
    </location>
</feature>
<feature type="compositionally biased region" description="Low complexity" evidence="1">
    <location>
        <begin position="1015"/>
        <end position="1028"/>
    </location>
</feature>
<sequence>MFFFSRSRSSRQPTPDDPHSDANNGSDANNANSESAGESPITAGQGPDADGQPTSYSPAQMSMSRDSEGYPSWLPKRPPPPAPTSTFHSSIGLPEPVPSESPVMAGGRKPTPRSIRIVSLEGDEIGVEDAGTPAPGAPVHPRVWSKGAISALTPTVFSGALPADPSQLPRIPQPYFRSRGVNMDILRSPSTLFRICFYIFPIFLFAHIPLQTFFDFNAVFILILVAKHPNPEAPGVPGSGRSWALGSAAYLACWLVWIVVVFFVYEIIYSFVRRWRTKRPPIFPIYTSSPARHLASLTSYSNFCFLYHIRLSAFLPARGGSIRDGIAETLYFYSQNLPTVALLLPRAGLSLALLLSFWTPDPDVLALSNQGLRTGRDGTFFHQDGTLTGYARGVLAANVAWTVWRALVLLFSWIGLWVLSGQACGGLCGPRYRWEEEDLQEKNRSSMYSLGDNNSDTAYFDPDSPLPWSWKERTRSRIWDAYEFCLVSGKPSGRFGSGRMDPFQAYRYGYGEVKKEPGTLGMPLSESPGGFEGMDRLMAAVGLTPAPASAQNKHSVLSDDFFKSPEQPVASGSGLKSGRASPPPAGRATPPELAAVIPKVVQRAVKEKQPARGAPLMELPYPFAAKGSAQVSSEDIDATKKDLRVPFPPSPSRSRTGTRTGTSRSDDEEESHDDDDEEEDEDDDDAETGLATTSEDPSSSSARATNSMSSLGLPVTSRYPFQFRQPTTRGSSGSHMTPPSNGRSTIDSRVSRQTRSTMSTGNQESSDSHSPRSQYTTSDAASPSSFGVLPLPPRRQGGRGRARDIAPSVPSSPSIDFPRAGGSRGRARGRSSGGHAGPYGMSSPERALYSSDLDYEEEEDEGGEEFDDSMMMEQPVPEGPHEAEEGEDVVGLLSNSRGPSPRTSMTGIRRRASNSFGSSRPPRLSLPTSNSRSASSNGSRSGTNSRTNSHSGSSSGRSRAESMTGAVRSRTQSLLQTMTSASRSSLDLVQNTVMRTRANSSMARLEEDTDRTHSRSGSSSSAMVSSGGENNTFGHPIPRRPQWQQREQRVSEEEEPPTPGVTETLGIPDVVEPEAPPQSPSRALREVGSDLSGNAPSVQPSEPTVHGTEADQAAHEEPAGGMAIPGRGQSTGGPDVLSAQSSHADISTAAASFVTVPATIATTTDDSGRTVSSWPGVSNMLDRPDTTWRPA</sequence>
<name>A0ABR3G0F4_9AGAR</name>
<feature type="region of interest" description="Disordered" evidence="1">
    <location>
        <begin position="632"/>
        <end position="1191"/>
    </location>
</feature>
<feature type="compositionally biased region" description="Low complexity" evidence="1">
    <location>
        <begin position="1"/>
        <end position="11"/>
    </location>
</feature>
<feature type="compositionally biased region" description="Polar residues" evidence="1">
    <location>
        <begin position="1091"/>
        <end position="1102"/>
    </location>
</feature>
<keyword evidence="2" id="KW-0812">Transmembrane</keyword>
<comment type="caution">
    <text evidence="3">The sequence shown here is derived from an EMBL/GenBank/DDBJ whole genome shotgun (WGS) entry which is preliminary data.</text>
</comment>
<organism evidence="3 4">
    <name type="scientific">Marasmius crinis-equi</name>
    <dbReference type="NCBI Taxonomy" id="585013"/>
    <lineage>
        <taxon>Eukaryota</taxon>
        <taxon>Fungi</taxon>
        <taxon>Dikarya</taxon>
        <taxon>Basidiomycota</taxon>
        <taxon>Agaricomycotina</taxon>
        <taxon>Agaricomycetes</taxon>
        <taxon>Agaricomycetidae</taxon>
        <taxon>Agaricales</taxon>
        <taxon>Marasmiineae</taxon>
        <taxon>Marasmiaceae</taxon>
        <taxon>Marasmius</taxon>
    </lineage>
</organism>
<evidence type="ECO:0000313" key="4">
    <source>
        <dbReference type="Proteomes" id="UP001465976"/>
    </source>
</evidence>
<feature type="compositionally biased region" description="Acidic residues" evidence="1">
    <location>
        <begin position="853"/>
        <end position="870"/>
    </location>
</feature>
<protein>
    <recommendedName>
        <fullName evidence="5">Proteophosphoglycan ppg4</fullName>
    </recommendedName>
</protein>
<feature type="compositionally biased region" description="Basic and acidic residues" evidence="1">
    <location>
        <begin position="1182"/>
        <end position="1191"/>
    </location>
</feature>
<feature type="transmembrane region" description="Helical" evidence="2">
    <location>
        <begin position="195"/>
        <end position="223"/>
    </location>
</feature>
<feature type="compositionally biased region" description="Polar residues" evidence="1">
    <location>
        <begin position="969"/>
        <end position="1002"/>
    </location>
</feature>
<keyword evidence="2" id="KW-1133">Transmembrane helix</keyword>
<evidence type="ECO:0000256" key="2">
    <source>
        <dbReference type="SAM" id="Phobius"/>
    </source>
</evidence>
<proteinExistence type="predicted"/>
<evidence type="ECO:0008006" key="5">
    <source>
        <dbReference type="Google" id="ProtNLM"/>
    </source>
</evidence>
<feature type="compositionally biased region" description="Acidic residues" evidence="1">
    <location>
        <begin position="666"/>
        <end position="687"/>
    </location>
</feature>
<feature type="region of interest" description="Disordered" evidence="1">
    <location>
        <begin position="562"/>
        <end position="591"/>
    </location>
</feature>
<dbReference type="Proteomes" id="UP001465976">
    <property type="component" value="Unassembled WGS sequence"/>
</dbReference>
<feature type="compositionally biased region" description="Polar residues" evidence="1">
    <location>
        <begin position="52"/>
        <end position="64"/>
    </location>
</feature>
<feature type="region of interest" description="Disordered" evidence="1">
    <location>
        <begin position="1"/>
        <end position="111"/>
    </location>
</feature>
<accession>A0ABR3G0F4</accession>
<feature type="compositionally biased region" description="Basic and acidic residues" evidence="1">
    <location>
        <begin position="1004"/>
        <end position="1013"/>
    </location>
</feature>
<feature type="compositionally biased region" description="Polar residues" evidence="1">
    <location>
        <begin position="724"/>
        <end position="765"/>
    </location>
</feature>
<feature type="compositionally biased region" description="Polar residues" evidence="1">
    <location>
        <begin position="771"/>
        <end position="785"/>
    </location>
</feature>
<evidence type="ECO:0000313" key="3">
    <source>
        <dbReference type="EMBL" id="KAL0581264.1"/>
    </source>
</evidence>
<feature type="compositionally biased region" description="Polar residues" evidence="1">
    <location>
        <begin position="893"/>
        <end position="906"/>
    </location>
</feature>
<dbReference type="EMBL" id="JBAHYK010000013">
    <property type="protein sequence ID" value="KAL0581264.1"/>
    <property type="molecule type" value="Genomic_DNA"/>
</dbReference>
<feature type="transmembrane region" description="Helical" evidence="2">
    <location>
        <begin position="399"/>
        <end position="419"/>
    </location>
</feature>
<feature type="compositionally biased region" description="Low complexity" evidence="1">
    <location>
        <begin position="21"/>
        <end position="39"/>
    </location>
</feature>
<feature type="transmembrane region" description="Helical" evidence="2">
    <location>
        <begin position="243"/>
        <end position="269"/>
    </location>
</feature>
<feature type="compositionally biased region" description="Polar residues" evidence="1">
    <location>
        <begin position="1160"/>
        <end position="1176"/>
    </location>
</feature>
<feature type="compositionally biased region" description="Basic and acidic residues" evidence="1">
    <location>
        <begin position="1108"/>
        <end position="1118"/>
    </location>
</feature>